<proteinExistence type="predicted"/>
<accession>A0A4R1EV07</accession>
<protein>
    <recommendedName>
        <fullName evidence="3">Phosphotransferase family enzyme</fullName>
    </recommendedName>
</protein>
<organism evidence="1 2">
    <name type="scientific">Cocleimonas flava</name>
    <dbReference type="NCBI Taxonomy" id="634765"/>
    <lineage>
        <taxon>Bacteria</taxon>
        <taxon>Pseudomonadati</taxon>
        <taxon>Pseudomonadota</taxon>
        <taxon>Gammaproteobacteria</taxon>
        <taxon>Thiotrichales</taxon>
        <taxon>Thiotrichaceae</taxon>
        <taxon>Cocleimonas</taxon>
    </lineage>
</organism>
<dbReference type="EMBL" id="SMFQ01000005">
    <property type="protein sequence ID" value="TCJ82948.1"/>
    <property type="molecule type" value="Genomic_DNA"/>
</dbReference>
<dbReference type="SUPFAM" id="SSF56112">
    <property type="entry name" value="Protein kinase-like (PK-like)"/>
    <property type="match status" value="1"/>
</dbReference>
<evidence type="ECO:0000313" key="2">
    <source>
        <dbReference type="Proteomes" id="UP000294887"/>
    </source>
</evidence>
<dbReference type="InterPro" id="IPR011009">
    <property type="entry name" value="Kinase-like_dom_sf"/>
</dbReference>
<dbReference type="AlphaFoldDB" id="A0A4R1EV07"/>
<name>A0A4R1EV07_9GAMM</name>
<gene>
    <name evidence="1" type="ORF">EV695_3686</name>
</gene>
<dbReference type="Proteomes" id="UP000294887">
    <property type="component" value="Unassembled WGS sequence"/>
</dbReference>
<evidence type="ECO:0000313" key="1">
    <source>
        <dbReference type="EMBL" id="TCJ82948.1"/>
    </source>
</evidence>
<dbReference type="RefSeq" id="WP_131907443.1">
    <property type="nucleotide sequence ID" value="NZ_BAAAFU010000007.1"/>
</dbReference>
<sequence length="337" mass="39573">MITETLKNKIISYLREKTKAQDWEINHPEINSTEAIVYRFSSKDFPKDVALKVYRNDQSPRSRHHFAAIERFSLAINIDNGKYRVPEPYGFFQDDNCFLMEWISGKNLREILWENCLRKGPIQNNIKVGFQWLRYYHENANLKLSIVDNLRYSTNIESHCEKLHTEELCKKNPIFIAGFKALNRYANCFYDYKVLHADLHGDLNLSNIIINENHVVGIDIGGANSAPIADDMAQMLNYICINYFNMLTKADMRKSPDLWEIFNLVLDAYKYPKEQKARDFFLFVFLYQMLHRWISVYDFHKSGSNYSNLVKLLGKWRLRNSAVIVEGLTKVVNNKVS</sequence>
<reference evidence="1 2" key="1">
    <citation type="submission" date="2019-03" db="EMBL/GenBank/DDBJ databases">
        <title>Genomic Encyclopedia of Type Strains, Phase IV (KMG-IV): sequencing the most valuable type-strain genomes for metagenomic binning, comparative biology and taxonomic classification.</title>
        <authorList>
            <person name="Goeker M."/>
        </authorList>
    </citation>
    <scope>NUCLEOTIDE SEQUENCE [LARGE SCALE GENOMIC DNA]</scope>
    <source>
        <strain evidence="1 2">DSM 24830</strain>
    </source>
</reference>
<evidence type="ECO:0008006" key="3">
    <source>
        <dbReference type="Google" id="ProtNLM"/>
    </source>
</evidence>
<dbReference type="OrthoDB" id="179763at2"/>
<comment type="caution">
    <text evidence="1">The sequence shown here is derived from an EMBL/GenBank/DDBJ whole genome shotgun (WGS) entry which is preliminary data.</text>
</comment>
<keyword evidence="2" id="KW-1185">Reference proteome</keyword>